<dbReference type="Pfam" id="PF07729">
    <property type="entry name" value="FCD"/>
    <property type="match status" value="1"/>
</dbReference>
<evidence type="ECO:0000256" key="3">
    <source>
        <dbReference type="ARBA" id="ARBA00023163"/>
    </source>
</evidence>
<dbReference type="InterPro" id="IPR036388">
    <property type="entry name" value="WH-like_DNA-bd_sf"/>
</dbReference>
<dbReference type="SUPFAM" id="SSF46785">
    <property type="entry name" value="Winged helix' DNA-binding domain"/>
    <property type="match status" value="1"/>
</dbReference>
<evidence type="ECO:0000259" key="4">
    <source>
        <dbReference type="PROSITE" id="PS50949"/>
    </source>
</evidence>
<dbReference type="Pfam" id="PF00392">
    <property type="entry name" value="GntR"/>
    <property type="match status" value="1"/>
</dbReference>
<dbReference type="Gene3D" id="1.10.10.10">
    <property type="entry name" value="Winged helix-like DNA-binding domain superfamily/Winged helix DNA-binding domain"/>
    <property type="match status" value="1"/>
</dbReference>
<organism evidence="5 6">
    <name type="scientific">Lentilactobacillus rapi DSM 19907 = JCM 15042</name>
    <dbReference type="NCBI Taxonomy" id="1423795"/>
    <lineage>
        <taxon>Bacteria</taxon>
        <taxon>Bacillati</taxon>
        <taxon>Bacillota</taxon>
        <taxon>Bacilli</taxon>
        <taxon>Lactobacillales</taxon>
        <taxon>Lactobacillaceae</taxon>
        <taxon>Lentilactobacillus</taxon>
    </lineage>
</organism>
<dbReference type="SUPFAM" id="SSF48008">
    <property type="entry name" value="GntR ligand-binding domain-like"/>
    <property type="match status" value="1"/>
</dbReference>
<dbReference type="PANTHER" id="PTHR43537">
    <property type="entry name" value="TRANSCRIPTIONAL REGULATOR, GNTR FAMILY"/>
    <property type="match status" value="1"/>
</dbReference>
<dbReference type="InterPro" id="IPR036390">
    <property type="entry name" value="WH_DNA-bd_sf"/>
</dbReference>
<keyword evidence="2" id="KW-0238">DNA-binding</keyword>
<dbReference type="SMART" id="SM00895">
    <property type="entry name" value="FCD"/>
    <property type="match status" value="1"/>
</dbReference>
<evidence type="ECO:0000313" key="5">
    <source>
        <dbReference type="EMBL" id="KRL14939.1"/>
    </source>
</evidence>
<keyword evidence="3" id="KW-0804">Transcription</keyword>
<dbReference type="PROSITE" id="PS50949">
    <property type="entry name" value="HTH_GNTR"/>
    <property type="match status" value="1"/>
</dbReference>
<name>A0ABR5PAA0_9LACO</name>
<feature type="domain" description="HTH gntR-type" evidence="4">
    <location>
        <begin position="15"/>
        <end position="82"/>
    </location>
</feature>
<dbReference type="InterPro" id="IPR008920">
    <property type="entry name" value="TF_FadR/GntR_C"/>
</dbReference>
<dbReference type="SMART" id="SM00345">
    <property type="entry name" value="HTH_GNTR"/>
    <property type="match status" value="1"/>
</dbReference>
<evidence type="ECO:0000313" key="6">
    <source>
        <dbReference type="Proteomes" id="UP000051977"/>
    </source>
</evidence>
<gene>
    <name evidence="5" type="ORF">FD12_GL000979</name>
</gene>
<evidence type="ECO:0000256" key="1">
    <source>
        <dbReference type="ARBA" id="ARBA00023015"/>
    </source>
</evidence>
<keyword evidence="6" id="KW-1185">Reference proteome</keyword>
<dbReference type="PANTHER" id="PTHR43537:SF51">
    <property type="entry name" value="HTH-TYPE TRANSCRIPTIONAL REGULATOR LGOR-RELATED"/>
    <property type="match status" value="1"/>
</dbReference>
<evidence type="ECO:0000256" key="2">
    <source>
        <dbReference type="ARBA" id="ARBA00023125"/>
    </source>
</evidence>
<dbReference type="CDD" id="cd07377">
    <property type="entry name" value="WHTH_GntR"/>
    <property type="match status" value="1"/>
</dbReference>
<dbReference type="InterPro" id="IPR000524">
    <property type="entry name" value="Tscrpt_reg_HTH_GntR"/>
</dbReference>
<protein>
    <submittedName>
        <fullName evidence="5">GntR family transcriptional regulator</fullName>
    </submittedName>
</protein>
<proteinExistence type="predicted"/>
<keyword evidence="1" id="KW-0805">Transcription regulation</keyword>
<reference evidence="5 6" key="1">
    <citation type="journal article" date="2015" name="Genome Announc.">
        <title>Expanding the biotechnology potential of lactobacilli through comparative genomics of 213 strains and associated genera.</title>
        <authorList>
            <person name="Sun Z."/>
            <person name="Harris H.M."/>
            <person name="McCann A."/>
            <person name="Guo C."/>
            <person name="Argimon S."/>
            <person name="Zhang W."/>
            <person name="Yang X."/>
            <person name="Jeffery I.B."/>
            <person name="Cooney J.C."/>
            <person name="Kagawa T.F."/>
            <person name="Liu W."/>
            <person name="Song Y."/>
            <person name="Salvetti E."/>
            <person name="Wrobel A."/>
            <person name="Rasinkangas P."/>
            <person name="Parkhill J."/>
            <person name="Rea M.C."/>
            <person name="O'Sullivan O."/>
            <person name="Ritari J."/>
            <person name="Douillard F.P."/>
            <person name="Paul Ross R."/>
            <person name="Yang R."/>
            <person name="Briner A.E."/>
            <person name="Felis G.E."/>
            <person name="de Vos W.M."/>
            <person name="Barrangou R."/>
            <person name="Klaenhammer T.R."/>
            <person name="Caufield P.W."/>
            <person name="Cui Y."/>
            <person name="Zhang H."/>
            <person name="O'Toole P.W."/>
        </authorList>
    </citation>
    <scope>NUCLEOTIDE SEQUENCE [LARGE SCALE GENOMIC DNA]</scope>
    <source>
        <strain evidence="5 6">DSM 19907</strain>
    </source>
</reference>
<dbReference type="Proteomes" id="UP000051977">
    <property type="component" value="Unassembled WGS sequence"/>
</dbReference>
<comment type="caution">
    <text evidence="5">The sequence shown here is derived from an EMBL/GenBank/DDBJ whole genome shotgun (WGS) entry which is preliminary data.</text>
</comment>
<dbReference type="InterPro" id="IPR011711">
    <property type="entry name" value="GntR_C"/>
</dbReference>
<dbReference type="EMBL" id="AZEI01000082">
    <property type="protein sequence ID" value="KRL14939.1"/>
    <property type="molecule type" value="Genomic_DNA"/>
</dbReference>
<sequence length="236" mass="27553">MINEIDNINEGFKMQSLNEVAYESILSDILKLKFLPGERIQDKQLIERLKISRTPVREAILRLKNDGLMTTVPQSGTYVTRISLRSALNARFVRQSVERSVVTEAAQQMNKLNILDSRNMIEKQKLASEEHNAVDFFYLDNEFHQTFYTATKRDEVWNWLANLSLQLDRYRFLRIKQTDMPLDKLIDQHAKILDAVEAGNEELAGQRAFDHLNLMLAEKDELLQQFPDYFSDEGRK</sequence>
<dbReference type="Gene3D" id="1.20.120.530">
    <property type="entry name" value="GntR ligand-binding domain-like"/>
    <property type="match status" value="1"/>
</dbReference>
<accession>A0ABR5PAA0</accession>